<evidence type="ECO:0008006" key="6">
    <source>
        <dbReference type="Google" id="ProtNLM"/>
    </source>
</evidence>
<dbReference type="EMBL" id="CAJNIZ010007803">
    <property type="protein sequence ID" value="CAE7261423.1"/>
    <property type="molecule type" value="Genomic_DNA"/>
</dbReference>
<keyword evidence="3" id="KW-0408">Iron</keyword>
<gene>
    <name evidence="4" type="ORF">SPIL2461_LOCUS5492</name>
</gene>
<dbReference type="CDD" id="cd12107">
    <property type="entry name" value="Hemerythrin"/>
    <property type="match status" value="1"/>
</dbReference>
<proteinExistence type="inferred from homology"/>
<reference evidence="4" key="1">
    <citation type="submission" date="2021-02" db="EMBL/GenBank/DDBJ databases">
        <authorList>
            <person name="Dougan E. K."/>
            <person name="Rhodes N."/>
            <person name="Thang M."/>
            <person name="Chan C."/>
        </authorList>
    </citation>
    <scope>NUCLEOTIDE SEQUENCE</scope>
</reference>
<evidence type="ECO:0000256" key="2">
    <source>
        <dbReference type="ARBA" id="ARBA00022723"/>
    </source>
</evidence>
<keyword evidence="5" id="KW-1185">Reference proteome</keyword>
<protein>
    <recommendedName>
        <fullName evidence="6">Hemerythrin-like domain-containing protein</fullName>
    </recommendedName>
</protein>
<comment type="caution">
    <text evidence="4">The sequence shown here is derived from an EMBL/GenBank/DDBJ whole genome shotgun (WGS) entry which is preliminary data.</text>
</comment>
<name>A0A812MEY5_SYMPI</name>
<evidence type="ECO:0000313" key="5">
    <source>
        <dbReference type="Proteomes" id="UP000649617"/>
    </source>
</evidence>
<comment type="similarity">
    <text evidence="1">Belongs to the hemerythrin family.</text>
</comment>
<dbReference type="InterPro" id="IPR035938">
    <property type="entry name" value="Hemerythrin-like_sf"/>
</dbReference>
<evidence type="ECO:0000313" key="4">
    <source>
        <dbReference type="EMBL" id="CAE7261423.1"/>
    </source>
</evidence>
<sequence length="371" mass="40294">MNSWAAEGIYDCNFLCICVLGDRSAYGLCKEMSAQMKLTHCVNGFVASPQDMPTYGQLGCQGFIVLDKEHKVVSEGTSPFMQVRGLAFKHVEALLNAVCNNLPLPDLCPGEAVQLAKAPEGLEKLQGYRGICIRAQDNKVDFGFTDGPLQGKMISVPHSSVQRLDPMDEEESCGQGCSSGACADGSCQKAAGCGDRKSCEGGNCGLPCSKPGCEEREASSSEGSTCDPSTCERAECKVDPDFVSQALDLVSVKVASMDSEHEECATALRRLVNTRTREVLEEVLKCLSDHFAHEEALFEEYGFGAHVNEKLSAKKSHANEHQRMLNKVRKQLSCGPSVPATFVRELLQEFHEHTTLYDVQYADFLAGKGAK</sequence>
<keyword evidence="2" id="KW-0479">Metal-binding</keyword>
<dbReference type="Proteomes" id="UP000649617">
    <property type="component" value="Unassembled WGS sequence"/>
</dbReference>
<dbReference type="Gene3D" id="1.20.120.50">
    <property type="entry name" value="Hemerythrin-like"/>
    <property type="match status" value="1"/>
</dbReference>
<dbReference type="GO" id="GO:0046872">
    <property type="term" value="F:metal ion binding"/>
    <property type="evidence" value="ECO:0007669"/>
    <property type="project" value="UniProtKB-KW"/>
</dbReference>
<dbReference type="OrthoDB" id="568338at2759"/>
<organism evidence="4 5">
    <name type="scientific">Symbiodinium pilosum</name>
    <name type="common">Dinoflagellate</name>
    <dbReference type="NCBI Taxonomy" id="2952"/>
    <lineage>
        <taxon>Eukaryota</taxon>
        <taxon>Sar</taxon>
        <taxon>Alveolata</taxon>
        <taxon>Dinophyceae</taxon>
        <taxon>Suessiales</taxon>
        <taxon>Symbiodiniaceae</taxon>
        <taxon>Symbiodinium</taxon>
    </lineage>
</organism>
<evidence type="ECO:0000256" key="3">
    <source>
        <dbReference type="ARBA" id="ARBA00023004"/>
    </source>
</evidence>
<dbReference type="InterPro" id="IPR012827">
    <property type="entry name" value="Hemerythrin_metal-bd"/>
</dbReference>
<evidence type="ECO:0000256" key="1">
    <source>
        <dbReference type="ARBA" id="ARBA00010587"/>
    </source>
</evidence>
<accession>A0A812MEY5</accession>
<dbReference type="SUPFAM" id="SSF47188">
    <property type="entry name" value="Hemerythrin-like"/>
    <property type="match status" value="1"/>
</dbReference>
<dbReference type="AlphaFoldDB" id="A0A812MEY5"/>